<evidence type="ECO:0000259" key="1">
    <source>
        <dbReference type="Pfam" id="PF07833"/>
    </source>
</evidence>
<dbReference type="EMBL" id="JAPDIA010000009">
    <property type="protein sequence ID" value="MDG0814544.1"/>
    <property type="molecule type" value="Genomic_DNA"/>
</dbReference>
<dbReference type="Pfam" id="PF07833">
    <property type="entry name" value="Cu_amine_oxidN1"/>
    <property type="match status" value="1"/>
</dbReference>
<dbReference type="Gene3D" id="3.30.457.10">
    <property type="entry name" value="Copper amine oxidase-like, N-terminal domain"/>
    <property type="match status" value="1"/>
</dbReference>
<organism evidence="2 3">
    <name type="scientific">Cohnella rhizosphaerae</name>
    <dbReference type="NCBI Taxonomy" id="1457232"/>
    <lineage>
        <taxon>Bacteria</taxon>
        <taxon>Bacillati</taxon>
        <taxon>Bacillota</taxon>
        <taxon>Bacilli</taxon>
        <taxon>Bacillales</taxon>
        <taxon>Paenibacillaceae</taxon>
        <taxon>Cohnella</taxon>
    </lineage>
</organism>
<dbReference type="RefSeq" id="WP_277539759.1">
    <property type="nucleotide sequence ID" value="NZ_JAPDIA010000009.1"/>
</dbReference>
<dbReference type="PROSITE" id="PS51257">
    <property type="entry name" value="PROKAR_LIPOPROTEIN"/>
    <property type="match status" value="1"/>
</dbReference>
<protein>
    <submittedName>
        <fullName evidence="2">Copper amine oxidase N-terminal domain-containing protein</fullName>
    </submittedName>
</protein>
<dbReference type="InterPro" id="IPR012854">
    <property type="entry name" value="Cu_amine_oxidase-like_N"/>
</dbReference>
<sequence length="515" mass="56349">MKVRGLGIALIALLIVALVGCQAVGGVNLNEMLTKQLDVRSSTGSGSFELELNFDEEALAAEDEETQRMIKLLSRIKLQLDQVRSDEKGDMDARGSLSLNDRSIPFSLQLDPTTAVLTVEGAKRPLVLDVEELQAGAFPGEDMIPGIGEMTSQIAEQTIRDALKQVASFVVGHLPNPPKIQAEAVQAPIGGTPTDLMKVHAEMNGKELGELIPAFLDSVLSDGQGVKSLIEKLAAWASDLPQDLKDALGIVPEDTDWTPEELTDAAQSVMDGVKELRDDYEEASAEEDWQQAFNEALTFKGDFYADKSLHIRKSDIEIALDASLFGEEDIPLKSVVVRVSQETWNINEDQGLGEVQVPANAMDIEEMASMKPRKLLNQLSVDSAVYGLLKNDMQIDDQYFTLSSDWGVPFATDDDGNVYVPVKETMRELGNPITFDAARKQIRFYDEPTIQEFVLTLGSDQALVNGEKVQLQSPVARLGGVTYMSADDLLGLLHATYSVTDGYDGEQLLEVKRDL</sequence>
<name>A0A9X4QXC1_9BACL</name>
<dbReference type="AlphaFoldDB" id="A0A9X4QXC1"/>
<accession>A0A9X4QXC1</accession>
<dbReference type="SUPFAM" id="SSF55383">
    <property type="entry name" value="Copper amine oxidase, domain N"/>
    <property type="match status" value="1"/>
</dbReference>
<keyword evidence="3" id="KW-1185">Reference proteome</keyword>
<proteinExistence type="predicted"/>
<comment type="caution">
    <text evidence="2">The sequence shown here is derived from an EMBL/GenBank/DDBJ whole genome shotgun (WGS) entry which is preliminary data.</text>
</comment>
<gene>
    <name evidence="2" type="ORF">OMP40_38625</name>
</gene>
<feature type="domain" description="Copper amine oxidase-like N-terminal" evidence="1">
    <location>
        <begin position="414"/>
        <end position="488"/>
    </location>
</feature>
<evidence type="ECO:0000313" key="2">
    <source>
        <dbReference type="EMBL" id="MDG0814544.1"/>
    </source>
</evidence>
<reference evidence="2" key="1">
    <citation type="submission" date="2022-10" db="EMBL/GenBank/DDBJ databases">
        <title>Comparative genomic analysis of Cohnella hashimotonis sp. nov., isolated from the International Space Station.</title>
        <authorList>
            <person name="Simpson A."/>
            <person name="Venkateswaran K."/>
        </authorList>
    </citation>
    <scope>NUCLEOTIDE SEQUENCE</scope>
    <source>
        <strain evidence="2">DSM 28161</strain>
    </source>
</reference>
<dbReference type="InterPro" id="IPR036582">
    <property type="entry name" value="Mao_N_sf"/>
</dbReference>
<evidence type="ECO:0000313" key="3">
    <source>
        <dbReference type="Proteomes" id="UP001153404"/>
    </source>
</evidence>
<dbReference type="Proteomes" id="UP001153404">
    <property type="component" value="Unassembled WGS sequence"/>
</dbReference>